<evidence type="ECO:0000313" key="2">
    <source>
        <dbReference type="Proteomes" id="UP000515917"/>
    </source>
</evidence>
<accession>A0A7G3G8Z1</accession>
<dbReference type="EMBL" id="CP025781">
    <property type="protein sequence ID" value="QBC43513.1"/>
    <property type="molecule type" value="Genomic_DNA"/>
</dbReference>
<keyword evidence="2" id="KW-1185">Reference proteome</keyword>
<reference evidence="1 2" key="1">
    <citation type="submission" date="2018-01" db="EMBL/GenBank/DDBJ databases">
        <title>Genome sequence of Iodobacter sp. strain PCH194 isolated from Indian Trans-Himalaya.</title>
        <authorList>
            <person name="Kumar V."/>
            <person name="Thakur V."/>
            <person name="Kumar S."/>
            <person name="Singh D."/>
        </authorList>
    </citation>
    <scope>NUCLEOTIDE SEQUENCE [LARGE SCALE GENOMIC DNA]</scope>
    <source>
        <strain evidence="1 2">PCH194</strain>
    </source>
</reference>
<proteinExistence type="predicted"/>
<dbReference type="Proteomes" id="UP000515917">
    <property type="component" value="Chromosome"/>
</dbReference>
<dbReference type="AlphaFoldDB" id="A0A7G3G8Z1"/>
<gene>
    <name evidence="1" type="ORF">C1H71_08160</name>
</gene>
<name>A0A7G3G8Z1_9NEIS</name>
<dbReference type="RefSeq" id="WP_130106092.1">
    <property type="nucleotide sequence ID" value="NZ_CP025781.1"/>
</dbReference>
<evidence type="ECO:0000313" key="1">
    <source>
        <dbReference type="EMBL" id="QBC43513.1"/>
    </source>
</evidence>
<protein>
    <submittedName>
        <fullName evidence="1">Uncharacterized protein</fullName>
    </submittedName>
</protein>
<sequence>MDQQCYRKTTKGNQEIAERSGFLSSTARRLLIMLDGKRTRGELLKAMSLDELEESLARLELLKMVEEVSGLNQAGLAGIDKQALAQVYKMMFMSNQQYLAGKLDRFLEEDFALIQNRAGLETVLEHWHKLLCDAGHEVTAYAYLKQINAALGWNNKIPSL</sequence>
<dbReference type="KEGG" id="ifl:C1H71_08160"/>
<organism evidence="1 2">
    <name type="scientific">Iodobacter fluviatilis</name>
    <dbReference type="NCBI Taxonomy" id="537"/>
    <lineage>
        <taxon>Bacteria</taxon>
        <taxon>Pseudomonadati</taxon>
        <taxon>Pseudomonadota</taxon>
        <taxon>Betaproteobacteria</taxon>
        <taxon>Neisseriales</taxon>
        <taxon>Chitinibacteraceae</taxon>
        <taxon>Iodobacter</taxon>
    </lineage>
</organism>